<evidence type="ECO:0000313" key="2">
    <source>
        <dbReference type="EMBL" id="GAA0233948.1"/>
    </source>
</evidence>
<dbReference type="EMBL" id="BAAABU010000007">
    <property type="protein sequence ID" value="GAA0233948.1"/>
    <property type="molecule type" value="Genomic_DNA"/>
</dbReference>
<accession>A0ABN0TZ90</accession>
<feature type="region of interest" description="Disordered" evidence="1">
    <location>
        <begin position="1"/>
        <end position="28"/>
    </location>
</feature>
<name>A0ABN0TZ90_9PSEU</name>
<keyword evidence="3" id="KW-1185">Reference proteome</keyword>
<sequence>MRRARSINTPANSENNSQGDCPTTCTNDTSRGSVVIDTAASGSAVNINPSATEPDTATA</sequence>
<protein>
    <submittedName>
        <fullName evidence="2">Uncharacterized protein</fullName>
    </submittedName>
</protein>
<reference evidence="2 3" key="1">
    <citation type="journal article" date="2019" name="Int. J. Syst. Evol. Microbiol.">
        <title>The Global Catalogue of Microorganisms (GCM) 10K type strain sequencing project: providing services to taxonomists for standard genome sequencing and annotation.</title>
        <authorList>
            <consortium name="The Broad Institute Genomics Platform"/>
            <consortium name="The Broad Institute Genome Sequencing Center for Infectious Disease"/>
            <person name="Wu L."/>
            <person name="Ma J."/>
        </authorList>
    </citation>
    <scope>NUCLEOTIDE SEQUENCE [LARGE SCALE GENOMIC DNA]</scope>
    <source>
        <strain evidence="2 3">JCM 3380</strain>
    </source>
</reference>
<proteinExistence type="predicted"/>
<evidence type="ECO:0000256" key="1">
    <source>
        <dbReference type="SAM" id="MobiDB-lite"/>
    </source>
</evidence>
<gene>
    <name evidence="2" type="ORF">GCM10010492_35980</name>
</gene>
<dbReference type="Proteomes" id="UP001500416">
    <property type="component" value="Unassembled WGS sequence"/>
</dbReference>
<comment type="caution">
    <text evidence="2">The sequence shown here is derived from an EMBL/GenBank/DDBJ whole genome shotgun (WGS) entry which is preliminary data.</text>
</comment>
<organism evidence="2 3">
    <name type="scientific">Saccharothrix mutabilis subsp. mutabilis</name>
    <dbReference type="NCBI Taxonomy" id="66855"/>
    <lineage>
        <taxon>Bacteria</taxon>
        <taxon>Bacillati</taxon>
        <taxon>Actinomycetota</taxon>
        <taxon>Actinomycetes</taxon>
        <taxon>Pseudonocardiales</taxon>
        <taxon>Pseudonocardiaceae</taxon>
        <taxon>Saccharothrix</taxon>
    </lineage>
</organism>
<evidence type="ECO:0000313" key="3">
    <source>
        <dbReference type="Proteomes" id="UP001500416"/>
    </source>
</evidence>